<evidence type="ECO:0000313" key="2">
    <source>
        <dbReference type="EMBL" id="AMY11895.1"/>
    </source>
</evidence>
<reference evidence="2 3" key="1">
    <citation type="journal article" date="2016" name="Genome Announc.">
        <title>First Complete Genome Sequence of a Subdivision 6 Acidobacterium Strain.</title>
        <authorList>
            <person name="Huang S."/>
            <person name="Vieira S."/>
            <person name="Bunk B."/>
            <person name="Riedel T."/>
            <person name="Sproer C."/>
            <person name="Overmann J."/>
        </authorList>
    </citation>
    <scope>NUCLEOTIDE SEQUENCE [LARGE SCALE GENOMIC DNA]</scope>
    <source>
        <strain evidence="3">DSM 100886 HEG_-6_39</strain>
    </source>
</reference>
<name>A0A143PTC3_LUTPR</name>
<dbReference type="KEGG" id="abac:LuPra_05163"/>
<reference evidence="3" key="2">
    <citation type="submission" date="2016-04" db="EMBL/GenBank/DDBJ databases">
        <title>First Complete Genome Sequence of a Subdivision 6 Acidobacterium.</title>
        <authorList>
            <person name="Huang S."/>
            <person name="Vieira S."/>
            <person name="Bunk B."/>
            <person name="Riedel T."/>
            <person name="Sproeer C."/>
            <person name="Overmann J."/>
        </authorList>
    </citation>
    <scope>NUCLEOTIDE SEQUENCE [LARGE SCALE GENOMIC DNA]</scope>
    <source>
        <strain evidence="3">DSM 100886 HEG_-6_39</strain>
    </source>
</reference>
<keyword evidence="1" id="KW-0812">Transmembrane</keyword>
<proteinExistence type="predicted"/>
<keyword evidence="3" id="KW-1185">Reference proteome</keyword>
<dbReference type="Proteomes" id="UP000076079">
    <property type="component" value="Chromosome"/>
</dbReference>
<dbReference type="EMBL" id="CP015136">
    <property type="protein sequence ID" value="AMY11895.1"/>
    <property type="molecule type" value="Genomic_DNA"/>
</dbReference>
<dbReference type="AlphaFoldDB" id="A0A143PTC3"/>
<feature type="transmembrane region" description="Helical" evidence="1">
    <location>
        <begin position="17"/>
        <end position="36"/>
    </location>
</feature>
<keyword evidence="1" id="KW-0472">Membrane</keyword>
<evidence type="ECO:0000313" key="3">
    <source>
        <dbReference type="Proteomes" id="UP000076079"/>
    </source>
</evidence>
<gene>
    <name evidence="2" type="ORF">LuPra_05163</name>
</gene>
<sequence length="37" mass="3851">MAKGVAHDADVRHRAKVLAVLLVSTVADVLALILGLN</sequence>
<protein>
    <submittedName>
        <fullName evidence="2">Uncharacterized protein</fullName>
    </submittedName>
</protein>
<evidence type="ECO:0000256" key="1">
    <source>
        <dbReference type="SAM" id="Phobius"/>
    </source>
</evidence>
<dbReference type="STRING" id="1855912.LuPra_05163"/>
<organism evidence="2 3">
    <name type="scientific">Luteitalea pratensis</name>
    <dbReference type="NCBI Taxonomy" id="1855912"/>
    <lineage>
        <taxon>Bacteria</taxon>
        <taxon>Pseudomonadati</taxon>
        <taxon>Acidobacteriota</taxon>
        <taxon>Vicinamibacteria</taxon>
        <taxon>Vicinamibacterales</taxon>
        <taxon>Vicinamibacteraceae</taxon>
        <taxon>Luteitalea</taxon>
    </lineage>
</organism>
<accession>A0A143PTC3</accession>
<keyword evidence="1" id="KW-1133">Transmembrane helix</keyword>